<accession>G2YZV3</accession>
<dbReference type="AlphaFoldDB" id="G2YZV3"/>
<dbReference type="KEGG" id="fbr:FBFL15_1117"/>
<sequence>MKENNLLYVIILLTFTNIFSQTDEKKINGVTIRNTNQIDTTKVKINSTFLLLGTLNDYMSYNYGSLENKFDRYYTTEKPLMKFVDSIVKKDFKINLIEDKNCFISKEMSNLMNSFYIKNNLNDSLFNSNKKKLSFLLGVYYRNGEKINDRIYKIQLANSPKHNNVYEFLKDLNCQNIFFSKLENIPRIYQIYFQPTEIIKKYFATIEIEKEKLFNSKIESLSLIKITKEEYKKEMEKENLEIIKLFSKK</sequence>
<dbReference type="HOGENOM" id="CLU_1114513_0_0_10"/>
<evidence type="ECO:0000256" key="1">
    <source>
        <dbReference type="SAM" id="Coils"/>
    </source>
</evidence>
<evidence type="ECO:0000313" key="3">
    <source>
        <dbReference type="Proteomes" id="UP000009186"/>
    </source>
</evidence>
<keyword evidence="1" id="KW-0175">Coiled coil</keyword>
<dbReference type="Proteomes" id="UP000009186">
    <property type="component" value="Chromosome"/>
</dbReference>
<evidence type="ECO:0000313" key="2">
    <source>
        <dbReference type="EMBL" id="CCB69206.1"/>
    </source>
</evidence>
<organism evidence="2 3">
    <name type="scientific">Flavobacterium branchiophilum (strain FL-15)</name>
    <dbReference type="NCBI Taxonomy" id="1034807"/>
    <lineage>
        <taxon>Bacteria</taxon>
        <taxon>Pseudomonadati</taxon>
        <taxon>Bacteroidota</taxon>
        <taxon>Flavobacteriia</taxon>
        <taxon>Flavobacteriales</taxon>
        <taxon>Flavobacteriaceae</taxon>
        <taxon>Flavobacterium</taxon>
    </lineage>
</organism>
<dbReference type="EMBL" id="FQ859183">
    <property type="protein sequence ID" value="CCB69206.1"/>
    <property type="molecule type" value="Genomic_DNA"/>
</dbReference>
<feature type="coiled-coil region" evidence="1">
    <location>
        <begin position="221"/>
        <end position="248"/>
    </location>
</feature>
<dbReference type="RefSeq" id="WP_014083676.1">
    <property type="nucleotide sequence ID" value="NC_016001.1"/>
</dbReference>
<reference evidence="2 3" key="1">
    <citation type="journal article" date="2011" name="Appl. Environ. Microbiol.">
        <title>Complete genome sequence of the fish pathogen Flavobacterium branchiophilum.</title>
        <authorList>
            <consortium name="1:IP"/>
            <consortium name="Microbial Evolutionary Genomics,F-75015 Paris"/>
            <consortium name="France 2:CNRS"/>
            <consortium name="URA2171"/>
            <consortium name="F-75015 Paris,France 3:Unite de Virologie et Immunologie Mol."/>
            <consortium name="INRA,78352 Jouy en Josas Cedex"/>
            <consortium name="France. 4:Unite de Mathemathique"/>
            <consortium name="Informatique et Genome,INRA"/>
            <consortium name="78352 Jouy en Josas Cedex"/>
            <consortium name="France. 5:CEA/Genoscope"/>
            <consortium name="Evry"/>
            <consortium name="France"/>
            <person name="Touchon M."/>
            <person name="Barbier P."/>
            <person name="Bernardet J.F."/>
            <person name="Loux V."/>
            <person name="Vacherie B."/>
            <person name="Barbe V."/>
            <person name="Rocha E.P."/>
            <person name="Duchaud E."/>
        </authorList>
    </citation>
    <scope>NUCLEOTIDE SEQUENCE [LARGE SCALE GENOMIC DNA]</scope>
    <source>
        <strain evidence="2 3">FL-15</strain>
    </source>
</reference>
<name>G2YZV3_FLABF</name>
<protein>
    <submittedName>
        <fullName evidence="2">Uncharacterized protein</fullName>
    </submittedName>
</protein>
<keyword evidence="3" id="KW-1185">Reference proteome</keyword>
<gene>
    <name evidence="2" type="ordered locus">FBFL15_1117</name>
</gene>
<proteinExistence type="predicted"/>
<dbReference type="eggNOG" id="ENOG5033JYK">
    <property type="taxonomic scope" value="Bacteria"/>
</dbReference>